<dbReference type="InterPro" id="IPR042269">
    <property type="entry name" value="Ser_carbopepase_S28_SKS"/>
</dbReference>
<dbReference type="PANTHER" id="PTHR11010:SF33">
    <property type="entry name" value="SERINE PROTEASE K12H4.7"/>
    <property type="match status" value="1"/>
</dbReference>
<accession>A0A8J4PUC4</accession>
<dbReference type="SUPFAM" id="SSF53474">
    <property type="entry name" value="alpha/beta-Hydrolases"/>
    <property type="match status" value="1"/>
</dbReference>
<dbReference type="GO" id="GO:0008239">
    <property type="term" value="F:dipeptidyl-peptidase activity"/>
    <property type="evidence" value="ECO:0007669"/>
    <property type="project" value="TreeGrafter"/>
</dbReference>
<evidence type="ECO:0000256" key="4">
    <source>
        <dbReference type="ARBA" id="ARBA00022801"/>
    </source>
</evidence>
<dbReference type="Proteomes" id="UP000695562">
    <property type="component" value="Unassembled WGS sequence"/>
</dbReference>
<sequence length="667" mass="75736">MKLLNLNIQFPRGKNRTYILIYLFIYLLFISNVNSSTTSSIQPTSTKTVLNTNTNNSQIKTNITTTNGDTSQNNINSNINRNINSNSNNINNINSNNNSYKPTPLDLLEQSPYYYFPQVTNHFSYESSGNFSQRYCINKKYVKPGSKPKAVFLVLGGEGALNPEVVNRMPFISVANETNSLVMALEIRYYGESMPFENMSTPNMAYLTTDHILEDIANFQVSITKQLQIPEAKWIVMGCSYAGTLSAWYRLKYPHLATAAVASSAPLRAEVKFSEYDIKVRETLGPECTKALKVLFDHIEAMTFKNNTYIKTKFTCQPQLDTKMFLFMLSEALTYSVQYDSKFKIINNMCPKFIKFTNSTSDLLDLFSSYVKNMFLFQNTTCSDYNLYEFASTEWDYSGTRQWTWQICREYGWFMVPADTGSFKSQMINECWWMNEVCKVMFGKAMKPSVERINTVYGSTNFKYISNVLFTNAKSDPWSTLSIDSNSVLPFSTIVSIPGESHCANWYAETPQDSPSLKTARVLTNSFLKQYIIPDCDEEECASKKGICIAKKLTDRVATSVCVTNEKILGNENPHLNIFEEDKNRTRTTNNFPNKNGGDVKNSNSSNNNNPLSRDGNEDLKDNNERTEDDDETCSSSSTSSAIQLPPLILPILISLTTTWFLRSSIY</sequence>
<evidence type="ECO:0000256" key="2">
    <source>
        <dbReference type="ARBA" id="ARBA00022670"/>
    </source>
</evidence>
<evidence type="ECO:0000313" key="8">
    <source>
        <dbReference type="Proteomes" id="UP000695562"/>
    </source>
</evidence>
<keyword evidence="4" id="KW-0378">Hydrolase</keyword>
<keyword evidence="5" id="KW-0325">Glycoprotein</keyword>
<evidence type="ECO:0000256" key="1">
    <source>
        <dbReference type="ARBA" id="ARBA00011079"/>
    </source>
</evidence>
<keyword evidence="8" id="KW-1185">Reference proteome</keyword>
<dbReference type="GO" id="GO:0006508">
    <property type="term" value="P:proteolysis"/>
    <property type="evidence" value="ECO:0007669"/>
    <property type="project" value="UniProtKB-KW"/>
</dbReference>
<dbReference type="Gene3D" id="1.20.120.980">
    <property type="entry name" value="Serine carboxypeptidase S28, SKS domain"/>
    <property type="match status" value="1"/>
</dbReference>
<dbReference type="InterPro" id="IPR029058">
    <property type="entry name" value="AB_hydrolase_fold"/>
</dbReference>
<reference evidence="7" key="1">
    <citation type="submission" date="2020-01" db="EMBL/GenBank/DDBJ databases">
        <title>Development of genomics and gene disruption for Polysphondylium violaceum indicates a role for the polyketide synthase stlB in stalk morphogenesis.</title>
        <authorList>
            <person name="Narita B."/>
            <person name="Kawabe Y."/>
            <person name="Kin K."/>
            <person name="Saito T."/>
            <person name="Gibbs R."/>
            <person name="Kuspa A."/>
            <person name="Muzny D."/>
            <person name="Queller D."/>
            <person name="Richards S."/>
            <person name="Strassman J."/>
            <person name="Sucgang R."/>
            <person name="Worley K."/>
            <person name="Schaap P."/>
        </authorList>
    </citation>
    <scope>NUCLEOTIDE SEQUENCE</scope>
    <source>
        <strain evidence="7">QSvi11</strain>
    </source>
</reference>
<dbReference type="AlphaFoldDB" id="A0A8J4PUC4"/>
<comment type="similarity">
    <text evidence="1">Belongs to the peptidase S28 family.</text>
</comment>
<feature type="region of interest" description="Disordered" evidence="6">
    <location>
        <begin position="579"/>
        <end position="640"/>
    </location>
</feature>
<dbReference type="GO" id="GO:0070008">
    <property type="term" value="F:serine-type exopeptidase activity"/>
    <property type="evidence" value="ECO:0007669"/>
    <property type="project" value="InterPro"/>
</dbReference>
<proteinExistence type="inferred from homology"/>
<dbReference type="OrthoDB" id="1735038at2759"/>
<feature type="compositionally biased region" description="Basic and acidic residues" evidence="6">
    <location>
        <begin position="615"/>
        <end position="626"/>
    </location>
</feature>
<dbReference type="PANTHER" id="PTHR11010">
    <property type="entry name" value="PROTEASE S28 PRO-X CARBOXYPEPTIDASE-RELATED"/>
    <property type="match status" value="1"/>
</dbReference>
<keyword evidence="3" id="KW-0732">Signal</keyword>
<evidence type="ECO:0000256" key="5">
    <source>
        <dbReference type="ARBA" id="ARBA00023180"/>
    </source>
</evidence>
<gene>
    <name evidence="7" type="ORF">CYY_005068</name>
</gene>
<keyword evidence="2" id="KW-0645">Protease</keyword>
<evidence type="ECO:0000313" key="7">
    <source>
        <dbReference type="EMBL" id="KAF2073611.1"/>
    </source>
</evidence>
<evidence type="ECO:0008006" key="9">
    <source>
        <dbReference type="Google" id="ProtNLM"/>
    </source>
</evidence>
<dbReference type="InterPro" id="IPR008758">
    <property type="entry name" value="Peptidase_S28"/>
</dbReference>
<evidence type="ECO:0000256" key="3">
    <source>
        <dbReference type="ARBA" id="ARBA00022729"/>
    </source>
</evidence>
<name>A0A8J4PUC4_9MYCE</name>
<organism evidence="7 8">
    <name type="scientific">Polysphondylium violaceum</name>
    <dbReference type="NCBI Taxonomy" id="133409"/>
    <lineage>
        <taxon>Eukaryota</taxon>
        <taxon>Amoebozoa</taxon>
        <taxon>Evosea</taxon>
        <taxon>Eumycetozoa</taxon>
        <taxon>Dictyostelia</taxon>
        <taxon>Dictyosteliales</taxon>
        <taxon>Dictyosteliaceae</taxon>
        <taxon>Polysphondylium</taxon>
    </lineage>
</organism>
<evidence type="ECO:0000256" key="6">
    <source>
        <dbReference type="SAM" id="MobiDB-lite"/>
    </source>
</evidence>
<dbReference type="EMBL" id="AJWJ01000193">
    <property type="protein sequence ID" value="KAF2073611.1"/>
    <property type="molecule type" value="Genomic_DNA"/>
</dbReference>
<dbReference type="Pfam" id="PF05577">
    <property type="entry name" value="Peptidase_S28"/>
    <property type="match status" value="1"/>
</dbReference>
<dbReference type="Gene3D" id="3.40.50.1820">
    <property type="entry name" value="alpha/beta hydrolase"/>
    <property type="match status" value="1"/>
</dbReference>
<comment type="caution">
    <text evidence="7">The sequence shown here is derived from an EMBL/GenBank/DDBJ whole genome shotgun (WGS) entry which is preliminary data.</text>
</comment>
<protein>
    <recommendedName>
        <fullName evidence="9">Peptidase S28 family protein</fullName>
    </recommendedName>
</protein>